<dbReference type="PIRSF" id="PIRSF004749">
    <property type="entry name" value="Pep_def"/>
    <property type="match status" value="1"/>
</dbReference>
<reference evidence="3" key="2">
    <citation type="journal article" date="2021" name="Microbiome">
        <title>Successional dynamics and alternative stable states in a saline activated sludge microbial community over 9 years.</title>
        <authorList>
            <person name="Wang Y."/>
            <person name="Ye J."/>
            <person name="Ju F."/>
            <person name="Liu L."/>
            <person name="Boyd J.A."/>
            <person name="Deng Y."/>
            <person name="Parks D.H."/>
            <person name="Jiang X."/>
            <person name="Yin X."/>
            <person name="Woodcroft B.J."/>
            <person name="Tyson G.W."/>
            <person name="Hugenholtz P."/>
            <person name="Polz M.F."/>
            <person name="Zhang T."/>
        </authorList>
    </citation>
    <scope>NUCLEOTIDE SEQUENCE</scope>
    <source>
        <strain evidence="3">HKST-UBA17</strain>
    </source>
</reference>
<evidence type="ECO:0000256" key="1">
    <source>
        <dbReference type="ARBA" id="ARBA00010759"/>
    </source>
</evidence>
<dbReference type="HAMAP" id="MF_00163">
    <property type="entry name" value="Pep_deformylase"/>
    <property type="match status" value="1"/>
</dbReference>
<gene>
    <name evidence="2" type="primary">def</name>
    <name evidence="3" type="ORF">KC685_02435</name>
</gene>
<evidence type="ECO:0000256" key="2">
    <source>
        <dbReference type="HAMAP-Rule" id="MF_00163"/>
    </source>
</evidence>
<dbReference type="EC" id="3.5.1.88" evidence="2"/>
<feature type="binding site" evidence="2">
    <location>
        <position position="157"/>
    </location>
    <ligand>
        <name>Fe cation</name>
        <dbReference type="ChEBI" id="CHEBI:24875"/>
    </ligand>
</feature>
<dbReference type="AlphaFoldDB" id="A0A955I2B5"/>
<feature type="active site" evidence="2">
    <location>
        <position position="154"/>
    </location>
</feature>
<dbReference type="PRINTS" id="PR01576">
    <property type="entry name" value="PDEFORMYLASE"/>
</dbReference>
<keyword evidence="2" id="KW-0378">Hydrolase</keyword>
<reference evidence="3" key="1">
    <citation type="submission" date="2020-04" db="EMBL/GenBank/DDBJ databases">
        <authorList>
            <person name="Zhang T."/>
        </authorList>
    </citation>
    <scope>NUCLEOTIDE SEQUENCE</scope>
    <source>
        <strain evidence="3">HKST-UBA17</strain>
    </source>
</reference>
<feature type="binding site" evidence="2">
    <location>
        <position position="111"/>
    </location>
    <ligand>
        <name>Fe cation</name>
        <dbReference type="ChEBI" id="CHEBI:24875"/>
    </ligand>
</feature>
<comment type="similarity">
    <text evidence="1 2">Belongs to the polypeptide deformylase family.</text>
</comment>
<keyword evidence="2" id="KW-0408">Iron</keyword>
<dbReference type="Proteomes" id="UP000741282">
    <property type="component" value="Unassembled WGS sequence"/>
</dbReference>
<keyword evidence="2" id="KW-0648">Protein biosynthesis</keyword>
<dbReference type="InterPro" id="IPR036821">
    <property type="entry name" value="Peptide_deformylase_sf"/>
</dbReference>
<dbReference type="InterPro" id="IPR023635">
    <property type="entry name" value="Peptide_deformylase"/>
</dbReference>
<dbReference type="GO" id="GO:0042586">
    <property type="term" value="F:peptide deformylase activity"/>
    <property type="evidence" value="ECO:0007669"/>
    <property type="project" value="UniProtKB-UniRule"/>
</dbReference>
<keyword evidence="2" id="KW-0479">Metal-binding</keyword>
<feature type="binding site" evidence="2">
    <location>
        <position position="153"/>
    </location>
    <ligand>
        <name>Fe cation</name>
        <dbReference type="ChEBI" id="CHEBI:24875"/>
    </ligand>
</feature>
<comment type="cofactor">
    <cofactor evidence="2">
        <name>Fe(2+)</name>
        <dbReference type="ChEBI" id="CHEBI:29033"/>
    </cofactor>
    <text evidence="2">Binds 1 Fe(2+) ion.</text>
</comment>
<dbReference type="EMBL" id="JAGQLN010000007">
    <property type="protein sequence ID" value="MCA9376754.1"/>
    <property type="molecule type" value="Genomic_DNA"/>
</dbReference>
<comment type="catalytic activity">
    <reaction evidence="2">
        <text>N-terminal N-formyl-L-methionyl-[peptide] + H2O = N-terminal L-methionyl-[peptide] + formate</text>
        <dbReference type="Rhea" id="RHEA:24420"/>
        <dbReference type="Rhea" id="RHEA-COMP:10639"/>
        <dbReference type="Rhea" id="RHEA-COMP:10640"/>
        <dbReference type="ChEBI" id="CHEBI:15377"/>
        <dbReference type="ChEBI" id="CHEBI:15740"/>
        <dbReference type="ChEBI" id="CHEBI:49298"/>
        <dbReference type="ChEBI" id="CHEBI:64731"/>
        <dbReference type="EC" id="3.5.1.88"/>
    </reaction>
</comment>
<dbReference type="Pfam" id="PF01327">
    <property type="entry name" value="Pep_deformylase"/>
    <property type="match status" value="1"/>
</dbReference>
<comment type="caution">
    <text evidence="3">The sequence shown here is derived from an EMBL/GenBank/DDBJ whole genome shotgun (WGS) entry which is preliminary data.</text>
</comment>
<comment type="function">
    <text evidence="2">Removes the formyl group from the N-terminal Met of newly synthesized proteins. Requires at least a dipeptide for an efficient rate of reaction. N-terminal L-methionine is a prerequisite for activity but the enzyme has broad specificity at other positions.</text>
</comment>
<name>A0A955I2B5_9BACT</name>
<sequence length="170" mass="19585">MMDINELITRTEYTVLTLPEFEDTLRSVSSDIPHDLLGSMKIKTFAQNLYQSMMKVEIEPGWMHTGVAAIQVGVPLNIFLAYDGNRDEYIPYINPEVELLGGRTDDKDEACLSIPNIVGKVRRTKRVRIKYFDLDGELQRKKLSGWNARVVQHEFDHLRGILFTDKLIED</sequence>
<dbReference type="CDD" id="cd00487">
    <property type="entry name" value="Pep_deformylase"/>
    <property type="match status" value="1"/>
</dbReference>
<dbReference type="SUPFAM" id="SSF56420">
    <property type="entry name" value="Peptide deformylase"/>
    <property type="match status" value="1"/>
</dbReference>
<dbReference type="PANTHER" id="PTHR10458">
    <property type="entry name" value="PEPTIDE DEFORMYLASE"/>
    <property type="match status" value="1"/>
</dbReference>
<evidence type="ECO:0000313" key="4">
    <source>
        <dbReference type="Proteomes" id="UP000741282"/>
    </source>
</evidence>
<accession>A0A955I2B5</accession>
<dbReference type="PANTHER" id="PTHR10458:SF22">
    <property type="entry name" value="PEPTIDE DEFORMYLASE"/>
    <property type="match status" value="1"/>
</dbReference>
<evidence type="ECO:0000313" key="3">
    <source>
        <dbReference type="EMBL" id="MCA9376754.1"/>
    </source>
</evidence>
<protein>
    <recommendedName>
        <fullName evidence="2">Peptide deformylase</fullName>
        <shortName evidence="2">PDF</shortName>
        <ecNumber evidence="2">3.5.1.88</ecNumber>
    </recommendedName>
    <alternativeName>
        <fullName evidence="2">Polypeptide deformylase</fullName>
    </alternativeName>
</protein>
<dbReference type="Gene3D" id="3.90.45.10">
    <property type="entry name" value="Peptide deformylase"/>
    <property type="match status" value="1"/>
</dbReference>
<organism evidence="3 4">
    <name type="scientific">Candidatus Dojkabacteria bacterium</name>
    <dbReference type="NCBI Taxonomy" id="2099670"/>
    <lineage>
        <taxon>Bacteria</taxon>
        <taxon>Candidatus Dojkabacteria</taxon>
    </lineage>
</organism>
<dbReference type="GO" id="GO:0006412">
    <property type="term" value="P:translation"/>
    <property type="evidence" value="ECO:0007669"/>
    <property type="project" value="UniProtKB-UniRule"/>
</dbReference>
<proteinExistence type="inferred from homology"/>
<dbReference type="GO" id="GO:0046872">
    <property type="term" value="F:metal ion binding"/>
    <property type="evidence" value="ECO:0007669"/>
    <property type="project" value="UniProtKB-KW"/>
</dbReference>